<name>A0A4Z0D4Y3_9FIRM</name>
<keyword evidence="3 5" id="KW-0694">RNA-binding</keyword>
<keyword evidence="5" id="KW-0175">Coiled coil</keyword>
<comment type="caution">
    <text evidence="7">The sequence shown here is derived from an EMBL/GenBank/DDBJ whole genome shotgun (WGS) entry which is preliminary data.</text>
</comment>
<evidence type="ECO:0000256" key="2">
    <source>
        <dbReference type="ARBA" id="ARBA00022730"/>
    </source>
</evidence>
<dbReference type="GO" id="GO:0043023">
    <property type="term" value="F:ribosomal large subunit binding"/>
    <property type="evidence" value="ECO:0007669"/>
    <property type="project" value="UniProtKB-UniRule"/>
</dbReference>
<reference evidence="7 8" key="1">
    <citation type="submission" date="2019-03" db="EMBL/GenBank/DDBJ databases">
        <title>Draft genome sequence data and analysis of a Fermenting Bacterium, Soehngenia longevitae strain 1933PT, isolated from petroleum reservoir in Azerbaijan.</title>
        <authorList>
            <person name="Grouzdev D.S."/>
            <person name="Bidzhieva S.K."/>
            <person name="Sokolova D.S."/>
            <person name="Tourova T.P."/>
            <person name="Poltaraus A.B."/>
            <person name="Nazina T.N."/>
        </authorList>
    </citation>
    <scope>NUCLEOTIDE SEQUENCE [LARGE SCALE GENOMIC DNA]</scope>
    <source>
        <strain evidence="7 8">1933P</strain>
    </source>
</reference>
<dbReference type="Gene3D" id="1.10.8.50">
    <property type="match status" value="1"/>
</dbReference>
<dbReference type="InterPro" id="IPR008532">
    <property type="entry name" value="NFACT_RNA-bd"/>
</dbReference>
<evidence type="ECO:0000256" key="1">
    <source>
        <dbReference type="ARBA" id="ARBA00022555"/>
    </source>
</evidence>
<comment type="similarity">
    <text evidence="5">Belongs to the NEMF family.</text>
</comment>
<keyword evidence="4 5" id="KW-0648">Protein biosynthesis</keyword>
<keyword evidence="2 5" id="KW-0699">rRNA-binding</keyword>
<proteinExistence type="inferred from homology"/>
<dbReference type="InterPro" id="IPR051608">
    <property type="entry name" value="RQC_Subunit_NEMF"/>
</dbReference>
<evidence type="ECO:0000313" key="7">
    <source>
        <dbReference type="EMBL" id="TFZ39564.1"/>
    </source>
</evidence>
<dbReference type="EMBL" id="SRIB01000011">
    <property type="protein sequence ID" value="TFZ39564.1"/>
    <property type="molecule type" value="Genomic_DNA"/>
</dbReference>
<dbReference type="AlphaFoldDB" id="A0A4Z0D4Y3"/>
<feature type="domain" description="NFACT RNA-binding" evidence="6">
    <location>
        <begin position="466"/>
        <end position="559"/>
    </location>
</feature>
<keyword evidence="1 5" id="KW-0820">tRNA-binding</keyword>
<dbReference type="Pfam" id="PF05670">
    <property type="entry name" value="NFACT-R_1"/>
    <property type="match status" value="1"/>
</dbReference>
<evidence type="ECO:0000256" key="4">
    <source>
        <dbReference type="ARBA" id="ARBA00022917"/>
    </source>
</evidence>
<protein>
    <recommendedName>
        <fullName evidence="5">Rqc2 homolog RqcH</fullName>
        <shortName evidence="5">RqcH</shortName>
    </recommendedName>
</protein>
<gene>
    <name evidence="5" type="primary">rqcH</name>
    <name evidence="7" type="ORF">E4100_08030</name>
</gene>
<evidence type="ECO:0000259" key="6">
    <source>
        <dbReference type="Pfam" id="PF05670"/>
    </source>
</evidence>
<dbReference type="InterPro" id="IPR043682">
    <property type="entry name" value="RqcH_bacterial"/>
</dbReference>
<comment type="subunit">
    <text evidence="5">Associates with stalled 50S ribosomal subunits. Binds to RqcP.</text>
</comment>
<organism evidence="7 8">
    <name type="scientific">Soehngenia longivitae</name>
    <dbReference type="NCBI Taxonomy" id="2562294"/>
    <lineage>
        <taxon>Bacteria</taxon>
        <taxon>Bacillati</taxon>
        <taxon>Bacillota</taxon>
        <taxon>Tissierellia</taxon>
        <taxon>Tissierellales</taxon>
        <taxon>Tissierellaceae</taxon>
        <taxon>Soehngenia</taxon>
    </lineage>
</organism>
<dbReference type="Pfam" id="PF05833">
    <property type="entry name" value="NFACT_N"/>
    <property type="match status" value="1"/>
</dbReference>
<dbReference type="Gene3D" id="2.30.310.10">
    <property type="entry name" value="ibrinogen binding protein from staphylococcus aureus domain"/>
    <property type="match status" value="1"/>
</dbReference>
<dbReference type="HAMAP" id="MF_00844_B">
    <property type="entry name" value="RqcH_B"/>
    <property type="match status" value="1"/>
</dbReference>
<feature type="coiled-coil region" evidence="5">
    <location>
        <begin position="311"/>
        <end position="338"/>
    </location>
</feature>
<dbReference type="InterPro" id="IPR010979">
    <property type="entry name" value="Ribosomal_uS13-like_H2TH"/>
</dbReference>
<dbReference type="SUPFAM" id="SSF46946">
    <property type="entry name" value="S13-like H2TH domain"/>
    <property type="match status" value="1"/>
</dbReference>
<dbReference type="GO" id="GO:0000049">
    <property type="term" value="F:tRNA binding"/>
    <property type="evidence" value="ECO:0007669"/>
    <property type="project" value="UniProtKB-UniRule"/>
</dbReference>
<dbReference type="Proteomes" id="UP000298381">
    <property type="component" value="Unassembled WGS sequence"/>
</dbReference>
<sequence length="589" mass="68147">MSYDGIVTKAVVSELNTLLKDGRIDKIYQPEKDEIIIQIYNNGVNYKLLISASSTYPRLYITNNAYENPVNAPAYCMLLRKNLQGLRISSIEQHLLDRVIIITVSGKDELGYQNYKQIVVEIMGKYSNIILLDKSSNKIIDSIKRVNSDMSRVREVLPGLIYVFPPTNNKLDPREININIFKELINSNNKNMRIDKFLYQNFLGLSPLISKEICTLANIIIDRTLLSLSNSEIITIYSAFEDVIKKVNDNEFTPTANIDNNGKINYFYAFPLRQFDVSNNKYFESMSNLLDFIYYKIDKDDRIKQKSSYIRKIIENRIEKSQHKLSKINEELIESAEREKYKIYADLLQANIHAIPKGASSIELSNFYDPEQNLLEIPLDVTLSPAANAQKYYKKYAKLKAASSILKKQIEETKNEIFYLESVLVSLDLVNDFYELDEIRSELIEHGYIKKPSGKKKMDTRKKTKPLHYLSSDGFDIYVGKNNLQNEYLTTKFAKKDDLWFHAKNIPGSHVILKSKNSEIPESTIYEAAYLAALFSKNNFETKVDVDYTKKVFVKKPKDTKYGFVNYDNFKTVVIDLNTFDSTRLRKID</sequence>
<dbReference type="GO" id="GO:0072344">
    <property type="term" value="P:rescue of stalled ribosome"/>
    <property type="evidence" value="ECO:0007669"/>
    <property type="project" value="UniProtKB-UniRule"/>
</dbReference>
<dbReference type="GO" id="GO:1990112">
    <property type="term" value="C:RQC complex"/>
    <property type="evidence" value="ECO:0007669"/>
    <property type="project" value="TreeGrafter"/>
</dbReference>
<dbReference type="GO" id="GO:0019843">
    <property type="term" value="F:rRNA binding"/>
    <property type="evidence" value="ECO:0007669"/>
    <property type="project" value="UniProtKB-UniRule"/>
</dbReference>
<keyword evidence="8" id="KW-1185">Reference proteome</keyword>
<evidence type="ECO:0000256" key="3">
    <source>
        <dbReference type="ARBA" id="ARBA00022884"/>
    </source>
</evidence>
<accession>A0A4Z0D4Y3</accession>
<dbReference type="PANTHER" id="PTHR15239:SF6">
    <property type="entry name" value="RIBOSOME QUALITY CONTROL COMPLEX SUBUNIT NEMF"/>
    <property type="match status" value="1"/>
</dbReference>
<dbReference type="OrthoDB" id="9766163at2"/>
<evidence type="ECO:0000313" key="8">
    <source>
        <dbReference type="Proteomes" id="UP000298381"/>
    </source>
</evidence>
<dbReference type="FunFam" id="2.30.310.10:FF:000004">
    <property type="entry name" value="Fibronectin-binding protein A"/>
    <property type="match status" value="1"/>
</dbReference>
<dbReference type="PANTHER" id="PTHR15239">
    <property type="entry name" value="NUCLEAR EXPORT MEDIATOR FACTOR NEMF"/>
    <property type="match status" value="1"/>
</dbReference>
<evidence type="ECO:0000256" key="5">
    <source>
        <dbReference type="HAMAP-Rule" id="MF_00844"/>
    </source>
</evidence>
<comment type="function">
    <text evidence="5">Key component of the ribosome quality control system (RQC), a ribosome-associated complex that mediates the extraction of incompletely synthesized nascent chains from stalled ribosomes and their subsequent degradation. RqcH recruits Ala-charged tRNA, and with RqcP directs the elongation of stalled nascent chains on 50S ribosomal subunits, leading to non-templated C-terminal alanine extensions (Ala tail). The Ala tail promotes nascent chain degradation. May add between 1 and at least 8 Ala residues. Binds to stalled 50S ribosomal subunits.</text>
</comment>
<dbReference type="RefSeq" id="WP_135271528.1">
    <property type="nucleotide sequence ID" value="NZ_SRIB01000011.1"/>
</dbReference>